<evidence type="ECO:0000256" key="1">
    <source>
        <dbReference type="SAM" id="MobiDB-lite"/>
    </source>
</evidence>
<accession>A0ABD3JHY9</accession>
<dbReference type="AlphaFoldDB" id="A0ABD3JHY9"/>
<proteinExistence type="predicted"/>
<evidence type="ECO:0000256" key="2">
    <source>
        <dbReference type="SAM" id="Phobius"/>
    </source>
</evidence>
<feature type="compositionally biased region" description="Polar residues" evidence="1">
    <location>
        <begin position="19"/>
        <end position="39"/>
    </location>
</feature>
<protein>
    <submittedName>
        <fullName evidence="3">Uncharacterized protein</fullName>
    </submittedName>
</protein>
<feature type="transmembrane region" description="Helical" evidence="2">
    <location>
        <begin position="123"/>
        <end position="143"/>
    </location>
</feature>
<evidence type="ECO:0000313" key="3">
    <source>
        <dbReference type="EMBL" id="KAL3727189.1"/>
    </source>
</evidence>
<organism evidence="3 4">
    <name type="scientific">Eucalyptus globulus</name>
    <name type="common">Tasmanian blue gum</name>
    <dbReference type="NCBI Taxonomy" id="34317"/>
    <lineage>
        <taxon>Eukaryota</taxon>
        <taxon>Viridiplantae</taxon>
        <taxon>Streptophyta</taxon>
        <taxon>Embryophyta</taxon>
        <taxon>Tracheophyta</taxon>
        <taxon>Spermatophyta</taxon>
        <taxon>Magnoliopsida</taxon>
        <taxon>eudicotyledons</taxon>
        <taxon>Gunneridae</taxon>
        <taxon>Pentapetalae</taxon>
        <taxon>rosids</taxon>
        <taxon>malvids</taxon>
        <taxon>Myrtales</taxon>
        <taxon>Myrtaceae</taxon>
        <taxon>Myrtoideae</taxon>
        <taxon>Eucalypteae</taxon>
        <taxon>Eucalyptus</taxon>
    </lineage>
</organism>
<keyword evidence="2" id="KW-0812">Transmembrane</keyword>
<reference evidence="3 4" key="1">
    <citation type="submission" date="2024-11" db="EMBL/GenBank/DDBJ databases">
        <title>Chromosome-level genome assembly of Eucalyptus globulus Labill. provides insights into its genome evolution.</title>
        <authorList>
            <person name="Li X."/>
        </authorList>
    </citation>
    <scope>NUCLEOTIDE SEQUENCE [LARGE SCALE GENOMIC DNA]</scope>
    <source>
        <strain evidence="3">CL2024</strain>
        <tissue evidence="3">Fresh tender leaves</tissue>
    </source>
</reference>
<feature type="compositionally biased region" description="Basic and acidic residues" evidence="1">
    <location>
        <begin position="9"/>
        <end position="18"/>
    </location>
</feature>
<keyword evidence="2" id="KW-1133">Transmembrane helix</keyword>
<name>A0ABD3JHY9_EUCGL</name>
<comment type="caution">
    <text evidence="3">The sequence shown here is derived from an EMBL/GenBank/DDBJ whole genome shotgun (WGS) entry which is preliminary data.</text>
</comment>
<dbReference type="EMBL" id="JBJKBG010000008">
    <property type="protein sequence ID" value="KAL3727189.1"/>
    <property type="molecule type" value="Genomic_DNA"/>
</dbReference>
<gene>
    <name evidence="3" type="ORF">ACJRO7_032007</name>
</gene>
<keyword evidence="4" id="KW-1185">Reference proteome</keyword>
<evidence type="ECO:0000313" key="4">
    <source>
        <dbReference type="Proteomes" id="UP001634007"/>
    </source>
</evidence>
<dbReference type="Proteomes" id="UP001634007">
    <property type="component" value="Unassembled WGS sequence"/>
</dbReference>
<keyword evidence="2" id="KW-0472">Membrane</keyword>
<feature type="region of interest" description="Disordered" evidence="1">
    <location>
        <begin position="1"/>
        <end position="39"/>
    </location>
</feature>
<sequence>MKPSQTTNKELKDSKSAERSNATRPSQEPSKPSQNSGNLLKQAVPTMARLLSHVSAANSVSKDEEQYSTCPRPQVIEGIFFFSSPERELLAAKKIDEEELRLFGSLSRSVHCARRKLSQIRMFTCTMIVHFACQIAMMIALLWTGSAEKILGLTRRIKKR</sequence>